<dbReference type="InterPro" id="IPR029052">
    <property type="entry name" value="Metallo-depent_PP-like"/>
</dbReference>
<dbReference type="PROSITE" id="PS50853">
    <property type="entry name" value="FN3"/>
    <property type="match status" value="1"/>
</dbReference>
<protein>
    <recommendedName>
        <fullName evidence="4">Purple acid phosphatase</fullName>
        <ecNumber evidence="4">3.1.3.2</ecNumber>
    </recommendedName>
</protein>
<keyword evidence="1 4" id="KW-0732">Signal</keyword>
<comment type="similarity">
    <text evidence="4">Belongs to the metallophosphoesterase superfamily. Purple acid phosphatase family.</text>
</comment>
<evidence type="ECO:0000256" key="3">
    <source>
        <dbReference type="ARBA" id="ARBA00023180"/>
    </source>
</evidence>
<dbReference type="SUPFAM" id="SSF49363">
    <property type="entry name" value="Purple acid phosphatase, N-terminal domain"/>
    <property type="match status" value="1"/>
</dbReference>
<dbReference type="Gene3D" id="2.60.40.380">
    <property type="entry name" value="Purple acid phosphatase-like, N-terminal"/>
    <property type="match status" value="1"/>
</dbReference>
<dbReference type="EMBL" id="CDHK01000007">
    <property type="protein sequence ID" value="CEJ59720.1"/>
    <property type="molecule type" value="Genomic_DNA"/>
</dbReference>
<dbReference type="OrthoDB" id="45007at2759"/>
<dbReference type="InterPro" id="IPR025733">
    <property type="entry name" value="PAPs_C"/>
</dbReference>
<dbReference type="InterPro" id="IPR041792">
    <property type="entry name" value="MPP_PAP"/>
</dbReference>
<evidence type="ECO:0000256" key="4">
    <source>
        <dbReference type="RuleBase" id="RU361203"/>
    </source>
</evidence>
<accession>A0A0F7TWD5</accession>
<dbReference type="InterPro" id="IPR008963">
    <property type="entry name" value="Purple_acid_Pase-like_N"/>
</dbReference>
<organism evidence="6 7">
    <name type="scientific">Penicillium brasilianum</name>
    <dbReference type="NCBI Taxonomy" id="104259"/>
    <lineage>
        <taxon>Eukaryota</taxon>
        <taxon>Fungi</taxon>
        <taxon>Dikarya</taxon>
        <taxon>Ascomycota</taxon>
        <taxon>Pezizomycotina</taxon>
        <taxon>Eurotiomycetes</taxon>
        <taxon>Eurotiomycetidae</taxon>
        <taxon>Eurotiales</taxon>
        <taxon>Aspergillaceae</taxon>
        <taxon>Penicillium</taxon>
    </lineage>
</organism>
<evidence type="ECO:0000259" key="5">
    <source>
        <dbReference type="PROSITE" id="PS50853"/>
    </source>
</evidence>
<comment type="catalytic activity">
    <reaction evidence="4">
        <text>a phosphate monoester + H2O = an alcohol + phosphate</text>
        <dbReference type="Rhea" id="RHEA:15017"/>
        <dbReference type="ChEBI" id="CHEBI:15377"/>
        <dbReference type="ChEBI" id="CHEBI:30879"/>
        <dbReference type="ChEBI" id="CHEBI:43474"/>
        <dbReference type="ChEBI" id="CHEBI:67140"/>
        <dbReference type="EC" id="3.1.3.2"/>
    </reaction>
</comment>
<keyword evidence="7" id="KW-1185">Reference proteome</keyword>
<dbReference type="InterPro" id="IPR004843">
    <property type="entry name" value="Calcineurin-like_PHP"/>
</dbReference>
<evidence type="ECO:0000313" key="6">
    <source>
        <dbReference type="EMBL" id="CEJ59720.1"/>
    </source>
</evidence>
<dbReference type="EC" id="3.1.3.2" evidence="4"/>
<dbReference type="GO" id="GO:0046872">
    <property type="term" value="F:metal ion binding"/>
    <property type="evidence" value="ECO:0007669"/>
    <property type="project" value="InterPro"/>
</dbReference>
<dbReference type="InterPro" id="IPR003961">
    <property type="entry name" value="FN3_dom"/>
</dbReference>
<dbReference type="STRING" id="104259.A0A0F7TWD5"/>
<dbReference type="Proteomes" id="UP000042958">
    <property type="component" value="Unassembled WGS sequence"/>
</dbReference>
<dbReference type="Pfam" id="PF14008">
    <property type="entry name" value="Metallophos_C"/>
    <property type="match status" value="1"/>
</dbReference>
<keyword evidence="3" id="KW-0325">Glycoprotein</keyword>
<dbReference type="AlphaFoldDB" id="A0A0F7TWD5"/>
<dbReference type="PANTHER" id="PTHR22953">
    <property type="entry name" value="ACID PHOSPHATASE RELATED"/>
    <property type="match status" value="1"/>
</dbReference>
<dbReference type="PIRSF" id="PIRSF000900">
    <property type="entry name" value="Acid_Ptase_Asper"/>
    <property type="match status" value="1"/>
</dbReference>
<keyword evidence="2 4" id="KW-0378">Hydrolase</keyword>
<dbReference type="Pfam" id="PF00149">
    <property type="entry name" value="Metallophos"/>
    <property type="match status" value="1"/>
</dbReference>
<evidence type="ECO:0000256" key="1">
    <source>
        <dbReference type="ARBA" id="ARBA00022729"/>
    </source>
</evidence>
<evidence type="ECO:0000313" key="7">
    <source>
        <dbReference type="Proteomes" id="UP000042958"/>
    </source>
</evidence>
<feature type="signal peptide" evidence="4">
    <location>
        <begin position="1"/>
        <end position="18"/>
    </location>
</feature>
<dbReference type="InterPro" id="IPR014390">
    <property type="entry name" value="Acid_Pase_Asper"/>
</dbReference>
<dbReference type="InterPro" id="IPR015914">
    <property type="entry name" value="PAPs_N"/>
</dbReference>
<feature type="chain" id="PRO_5026377548" description="Purple acid phosphatase" evidence="4">
    <location>
        <begin position="19"/>
        <end position="613"/>
    </location>
</feature>
<dbReference type="InterPro" id="IPR039331">
    <property type="entry name" value="PAPs-like"/>
</dbReference>
<dbReference type="SUPFAM" id="SSF56300">
    <property type="entry name" value="Metallo-dependent phosphatases"/>
    <property type="match status" value="1"/>
</dbReference>
<proteinExistence type="inferred from homology"/>
<dbReference type="PANTHER" id="PTHR22953:SF153">
    <property type="entry name" value="PURPLE ACID PHOSPHATASE"/>
    <property type="match status" value="1"/>
</dbReference>
<dbReference type="CDD" id="cd00839">
    <property type="entry name" value="MPP_PAPs"/>
    <property type="match status" value="1"/>
</dbReference>
<dbReference type="Gene3D" id="3.60.21.10">
    <property type="match status" value="1"/>
</dbReference>
<feature type="domain" description="Fibronectin type-III" evidence="5">
    <location>
        <begin position="78"/>
        <end position="174"/>
    </location>
</feature>
<dbReference type="Pfam" id="PF16656">
    <property type="entry name" value="Pur_ac_phosph_N"/>
    <property type="match status" value="1"/>
</dbReference>
<evidence type="ECO:0000256" key="2">
    <source>
        <dbReference type="ARBA" id="ARBA00022801"/>
    </source>
</evidence>
<name>A0A0F7TWD5_PENBI</name>
<dbReference type="GO" id="GO:0003993">
    <property type="term" value="F:acid phosphatase activity"/>
    <property type="evidence" value="ECO:0007669"/>
    <property type="project" value="UniProtKB-EC"/>
</dbReference>
<sequence>MKATTASVLLALSAAVNGRPVVDTEYAYTGPDVPVGDWVDPTINGNGKGFPRLVEPPAVKPASSNPTNNVNVISLSYVPDGIHIHYQTPFGLGRAPEIKWGKHPKNLNKVASGFTHTYDRTPSCSQVKAVTQCSQFFHEVSLDDLNPGTTYYYQIPAANGTTASEVLSFKTAQKAGDPKEFSVAVLNDMGYTNAHGTHKYLAQAANEGAAFAWHGGDISYADDWYSGILPCADDWPVCYNGTSTTLPGGGAIPDEYKQPLPKGEIANQGGPQGGDMSVLYESNWDLWQQWMGDVTKKIPYMVLPGNHEAACAEFDGPNNILTAYLNDNKANSSAAKDALTYYSCPPSQRNFTAYQHRFRMPGEESGGVGNFWYSFDYGLAHFVSIDGETDFANSPEWSFAEDLSGNETHPQESETFITDSGPFGAVDGSVKDTKSYEQYKWLKKDLESVDRKKTPWVIAMSHRPMYSSAYSSYQLHLRQAFESLMLENGVDAYISGHIHWYERLFPLGTNGTIDTGSIINNNTYRTNAGKSMTHLINGAAGNLESHSEFSTGQSQKNITAVLNNVDFGFSKLTVVSATTLKWEYIRGQDGKVGDSLTLLKPASHKSGKRMPAI</sequence>
<gene>
    <name evidence="6" type="ORF">PMG11_08332</name>
</gene>
<reference evidence="7" key="1">
    <citation type="journal article" date="2015" name="Genome Announc.">
        <title>Draft genome sequence of the fungus Penicillium brasilianum MG11.</title>
        <authorList>
            <person name="Horn F."/>
            <person name="Linde J."/>
            <person name="Mattern D.J."/>
            <person name="Walther G."/>
            <person name="Guthke R."/>
            <person name="Brakhage A.A."/>
            <person name="Valiante V."/>
        </authorList>
    </citation>
    <scope>NUCLEOTIDE SEQUENCE [LARGE SCALE GENOMIC DNA]</scope>
    <source>
        <strain evidence="7">MG11</strain>
    </source>
</reference>